<proteinExistence type="predicted"/>
<reference evidence="1" key="1">
    <citation type="submission" date="2021-06" db="EMBL/GenBank/DDBJ databases">
        <authorList>
            <person name="Kallberg Y."/>
            <person name="Tangrot J."/>
            <person name="Rosling A."/>
        </authorList>
    </citation>
    <scope>NUCLEOTIDE SEQUENCE</scope>
    <source>
        <strain evidence="1">FL966</strain>
    </source>
</reference>
<comment type="caution">
    <text evidence="1">The sequence shown here is derived from an EMBL/GenBank/DDBJ whole genome shotgun (WGS) entry which is preliminary data.</text>
</comment>
<dbReference type="Proteomes" id="UP000789759">
    <property type="component" value="Unassembled WGS sequence"/>
</dbReference>
<evidence type="ECO:0000313" key="1">
    <source>
        <dbReference type="EMBL" id="CAG8502176.1"/>
    </source>
</evidence>
<protein>
    <submittedName>
        <fullName evidence="1">15036_t:CDS:1</fullName>
    </submittedName>
</protein>
<keyword evidence="2" id="KW-1185">Reference proteome</keyword>
<evidence type="ECO:0000313" key="2">
    <source>
        <dbReference type="Proteomes" id="UP000789759"/>
    </source>
</evidence>
<accession>A0A9N9F0K5</accession>
<gene>
    <name evidence="1" type="ORF">CPELLU_LOCUS2503</name>
</gene>
<dbReference type="AlphaFoldDB" id="A0A9N9F0K5"/>
<dbReference type="EMBL" id="CAJVQA010001093">
    <property type="protein sequence ID" value="CAG8502176.1"/>
    <property type="molecule type" value="Genomic_DNA"/>
</dbReference>
<dbReference type="OrthoDB" id="47375at2759"/>
<sequence length="48" mass="5607">MYLDVNEAGRQIDVELISRAHKGRISAPPFERQELLNSTRRLLESKRL</sequence>
<organism evidence="1 2">
    <name type="scientific">Cetraspora pellucida</name>
    <dbReference type="NCBI Taxonomy" id="1433469"/>
    <lineage>
        <taxon>Eukaryota</taxon>
        <taxon>Fungi</taxon>
        <taxon>Fungi incertae sedis</taxon>
        <taxon>Mucoromycota</taxon>
        <taxon>Glomeromycotina</taxon>
        <taxon>Glomeromycetes</taxon>
        <taxon>Diversisporales</taxon>
        <taxon>Gigasporaceae</taxon>
        <taxon>Cetraspora</taxon>
    </lineage>
</organism>
<name>A0A9N9F0K5_9GLOM</name>